<dbReference type="VEuPathDB" id="FungiDB:BD410DRAFT_814757"/>
<proteinExistence type="inferred from homology"/>
<name>A0A4Y7Q5N6_9AGAM</name>
<evidence type="ECO:0000256" key="1">
    <source>
        <dbReference type="ARBA" id="ARBA00009986"/>
    </source>
</evidence>
<keyword evidence="3" id="KW-0520">NAD</keyword>
<dbReference type="InterPro" id="IPR016163">
    <property type="entry name" value="Ald_DH_C"/>
</dbReference>
<organism evidence="7 8">
    <name type="scientific">Rickenella mellea</name>
    <dbReference type="NCBI Taxonomy" id="50990"/>
    <lineage>
        <taxon>Eukaryota</taxon>
        <taxon>Fungi</taxon>
        <taxon>Dikarya</taxon>
        <taxon>Basidiomycota</taxon>
        <taxon>Agaricomycotina</taxon>
        <taxon>Agaricomycetes</taxon>
        <taxon>Hymenochaetales</taxon>
        <taxon>Rickenellaceae</taxon>
        <taxon>Rickenella</taxon>
    </lineage>
</organism>
<evidence type="ECO:0000313" key="7">
    <source>
        <dbReference type="EMBL" id="TDL22725.1"/>
    </source>
</evidence>
<dbReference type="STRING" id="50990.A0A4Y7Q5N6"/>
<keyword evidence="2 4" id="KW-0560">Oxidoreductase</keyword>
<feature type="domain" description="Aldehyde dehydrogenase" evidence="6">
    <location>
        <begin position="33"/>
        <end position="413"/>
    </location>
</feature>
<dbReference type="Gene3D" id="3.40.309.10">
    <property type="entry name" value="Aldehyde Dehydrogenase, Chain A, domain 2"/>
    <property type="match status" value="1"/>
</dbReference>
<dbReference type="GO" id="GO:0004029">
    <property type="term" value="F:aldehyde dehydrogenase (NAD+) activity"/>
    <property type="evidence" value="ECO:0007669"/>
    <property type="project" value="TreeGrafter"/>
</dbReference>
<dbReference type="SUPFAM" id="SSF53720">
    <property type="entry name" value="ALDH-like"/>
    <property type="match status" value="1"/>
</dbReference>
<dbReference type="AlphaFoldDB" id="A0A4Y7Q5N6"/>
<dbReference type="PIRSF" id="PIRSF036492">
    <property type="entry name" value="ALDH"/>
    <property type="match status" value="1"/>
</dbReference>
<dbReference type="InterPro" id="IPR016162">
    <property type="entry name" value="Ald_DH_N"/>
</dbReference>
<evidence type="ECO:0000313" key="8">
    <source>
        <dbReference type="Proteomes" id="UP000294933"/>
    </source>
</evidence>
<dbReference type="EMBL" id="ML170173">
    <property type="protein sequence ID" value="TDL22725.1"/>
    <property type="molecule type" value="Genomic_DNA"/>
</dbReference>
<feature type="active site" evidence="5">
    <location>
        <position position="230"/>
    </location>
</feature>
<dbReference type="FunFam" id="3.40.309.10:FF:000025">
    <property type="entry name" value="Aldehyde dehydrogenase"/>
    <property type="match status" value="1"/>
</dbReference>
<accession>A0A4Y7Q5N6</accession>
<dbReference type="InterPro" id="IPR015590">
    <property type="entry name" value="Aldehyde_DH_dom"/>
</dbReference>
<dbReference type="GO" id="GO:0005737">
    <property type="term" value="C:cytoplasm"/>
    <property type="evidence" value="ECO:0007669"/>
    <property type="project" value="TreeGrafter"/>
</dbReference>
<dbReference type="Proteomes" id="UP000294933">
    <property type="component" value="Unassembled WGS sequence"/>
</dbReference>
<evidence type="ECO:0000256" key="5">
    <source>
        <dbReference type="PIRSR" id="PIRSR036492-1"/>
    </source>
</evidence>
<gene>
    <name evidence="7" type="ORF">BD410DRAFT_814757</name>
</gene>
<dbReference type="InterPro" id="IPR016161">
    <property type="entry name" value="Ald_DH/histidinol_DH"/>
</dbReference>
<sequence>MSNGTTTTSEPVLKYTPLEEIPKELRLVIQIRETLKQAFRSGKLKSIEYRKQQVLQLGYLIQDNVERFQKALAADLGRPVQESNVLEIASMVAEGQHTYKNVAKWAKTERAPFSITFAAMGPAIRKEAKGVVLIISPFNYPVWLSIGPMFGAIAAGNAVVLKPSELSVHTSALFAELFPKYLDNDLFRVVNGAIPETSKLLELQWDHSGGNVGRIVATAAAKHLTPVSLEVSKSPCVIDPKTDMKVAARRIMWGKTSNAGQTCIAPDYVLVPHDAEDKLIEAIKEVYHEFYPDGPLKSNSFSRIISDAHFRRIKGLLDDTKGSIVIGGETDAAQKFIAPTIVKDVTPGDSLMSQELFGPILPIIPVKSVDEAIEIINSGDHPLVIYVFTHDSKFKAHVFDNTQSGAAIANEALLHAGDGAHRGKYSFEMFTHNRATMDSPGWIDLIMGSRYPPYTVRFLPIVVYVQLDEVIAW</sequence>
<feature type="active site" evidence="5">
    <location>
        <position position="263"/>
    </location>
</feature>
<dbReference type="InterPro" id="IPR012394">
    <property type="entry name" value="Aldehyde_DH_NAD(P)"/>
</dbReference>
<dbReference type="PANTHER" id="PTHR43570">
    <property type="entry name" value="ALDEHYDE DEHYDROGENASE"/>
    <property type="match status" value="1"/>
</dbReference>
<evidence type="ECO:0000259" key="6">
    <source>
        <dbReference type="Pfam" id="PF00171"/>
    </source>
</evidence>
<dbReference type="OrthoDB" id="440325at2759"/>
<evidence type="ECO:0000256" key="2">
    <source>
        <dbReference type="ARBA" id="ARBA00023002"/>
    </source>
</evidence>
<comment type="similarity">
    <text evidence="1 4">Belongs to the aldehyde dehydrogenase family.</text>
</comment>
<dbReference type="GO" id="GO:0006081">
    <property type="term" value="P:aldehyde metabolic process"/>
    <property type="evidence" value="ECO:0007669"/>
    <property type="project" value="InterPro"/>
</dbReference>
<keyword evidence="8" id="KW-1185">Reference proteome</keyword>
<evidence type="ECO:0000256" key="3">
    <source>
        <dbReference type="ARBA" id="ARBA00023027"/>
    </source>
</evidence>
<dbReference type="PANTHER" id="PTHR43570:SF16">
    <property type="entry name" value="ALDEHYDE DEHYDROGENASE TYPE III, ISOFORM Q"/>
    <property type="match status" value="1"/>
</dbReference>
<dbReference type="Gene3D" id="3.40.605.10">
    <property type="entry name" value="Aldehyde Dehydrogenase, Chain A, domain 1"/>
    <property type="match status" value="1"/>
</dbReference>
<protein>
    <recommendedName>
        <fullName evidence="4">Aldehyde dehydrogenase</fullName>
    </recommendedName>
</protein>
<reference evidence="7 8" key="1">
    <citation type="submission" date="2018-06" db="EMBL/GenBank/DDBJ databases">
        <title>A transcriptomic atlas of mushroom development highlights an independent origin of complex multicellularity.</title>
        <authorList>
            <consortium name="DOE Joint Genome Institute"/>
            <person name="Krizsan K."/>
            <person name="Almasi E."/>
            <person name="Merenyi Z."/>
            <person name="Sahu N."/>
            <person name="Viragh M."/>
            <person name="Koszo T."/>
            <person name="Mondo S."/>
            <person name="Kiss B."/>
            <person name="Balint B."/>
            <person name="Kues U."/>
            <person name="Barry K."/>
            <person name="Hegedus J.C."/>
            <person name="Henrissat B."/>
            <person name="Johnson J."/>
            <person name="Lipzen A."/>
            <person name="Ohm R."/>
            <person name="Nagy I."/>
            <person name="Pangilinan J."/>
            <person name="Yan J."/>
            <person name="Xiong Y."/>
            <person name="Grigoriev I.V."/>
            <person name="Hibbett D.S."/>
            <person name="Nagy L.G."/>
        </authorList>
    </citation>
    <scope>NUCLEOTIDE SEQUENCE [LARGE SCALE GENOMIC DNA]</scope>
    <source>
        <strain evidence="7 8">SZMC22713</strain>
    </source>
</reference>
<evidence type="ECO:0000256" key="4">
    <source>
        <dbReference type="PIRNR" id="PIRNR036492"/>
    </source>
</evidence>
<dbReference type="Pfam" id="PF00171">
    <property type="entry name" value="Aldedh"/>
    <property type="match status" value="1"/>
</dbReference>